<gene>
    <name evidence="1" type="ordered locus">Pogu_1172</name>
</gene>
<dbReference type="KEGG" id="pog:Pogu_1172"/>
<reference evidence="1 2" key="1">
    <citation type="journal article" date="2012" name="Stand. Genomic Sci.">
        <title>Complete genome sequence of Pyrobaculum oguniense.</title>
        <authorList>
            <person name="Bernick D.L."/>
            <person name="Karplus K."/>
            <person name="Lui L.M."/>
            <person name="Coker J.K."/>
            <person name="Murphy J.N."/>
            <person name="Chan P.P."/>
            <person name="Cozen A.E."/>
            <person name="Lowe T.M."/>
        </authorList>
    </citation>
    <scope>NUCLEOTIDE SEQUENCE [LARGE SCALE GENOMIC DNA]</scope>
    <source>
        <strain evidence="1 2">TE7</strain>
    </source>
</reference>
<keyword evidence="2" id="KW-1185">Reference proteome</keyword>
<dbReference type="Proteomes" id="UP000009062">
    <property type="component" value="Chromosome"/>
</dbReference>
<organism evidence="1 2">
    <name type="scientific">Pyrobaculum oguniense (strain DSM 13380 / JCM 10595 / TE7)</name>
    <dbReference type="NCBI Taxonomy" id="698757"/>
    <lineage>
        <taxon>Archaea</taxon>
        <taxon>Thermoproteota</taxon>
        <taxon>Thermoprotei</taxon>
        <taxon>Thermoproteales</taxon>
        <taxon>Thermoproteaceae</taxon>
        <taxon>Pyrobaculum</taxon>
    </lineage>
</organism>
<accession>H6Q8P4</accession>
<protein>
    <submittedName>
        <fullName evidence="1">Uncharacterized protein</fullName>
    </submittedName>
</protein>
<evidence type="ECO:0000313" key="2">
    <source>
        <dbReference type="Proteomes" id="UP000009062"/>
    </source>
</evidence>
<dbReference type="EMBL" id="CP003316">
    <property type="protein sequence ID" value="AFA39199.1"/>
    <property type="molecule type" value="Genomic_DNA"/>
</dbReference>
<dbReference type="AlphaFoldDB" id="H6Q8P4"/>
<dbReference type="HOGENOM" id="CLU_2857247_0_0_2"/>
<proteinExistence type="predicted"/>
<sequence>MPFLHSLALKNFPEFIGDTPALALRGNVVNMWIIFNASGDRPNSQVTPNWTAKPHSLDPWVLRC</sequence>
<evidence type="ECO:0000313" key="1">
    <source>
        <dbReference type="EMBL" id="AFA39199.1"/>
    </source>
</evidence>
<name>H6Q8P4_PYROT</name>